<sequence>MTRKEELLGGDLIALSAAIDSSIPTTMQSSNADAFAEGTSLHVLVVGC</sequence>
<evidence type="ECO:0000313" key="2">
    <source>
        <dbReference type="WBParaSite" id="PEQ_0000136901-mRNA-1"/>
    </source>
</evidence>
<evidence type="ECO:0000313" key="1">
    <source>
        <dbReference type="Proteomes" id="UP000887564"/>
    </source>
</evidence>
<dbReference type="AlphaFoldDB" id="A0A914R431"/>
<accession>A0A914R431</accession>
<name>A0A914R431_PAREQ</name>
<dbReference type="WBParaSite" id="PEQ_0000136901-mRNA-1">
    <property type="protein sequence ID" value="PEQ_0000136901-mRNA-1"/>
    <property type="gene ID" value="PEQ_0000136901"/>
</dbReference>
<keyword evidence="1" id="KW-1185">Reference proteome</keyword>
<reference evidence="2" key="1">
    <citation type="submission" date="2022-11" db="UniProtKB">
        <authorList>
            <consortium name="WormBaseParasite"/>
        </authorList>
    </citation>
    <scope>IDENTIFICATION</scope>
</reference>
<organism evidence="1 2">
    <name type="scientific">Parascaris equorum</name>
    <name type="common">Equine roundworm</name>
    <dbReference type="NCBI Taxonomy" id="6256"/>
    <lineage>
        <taxon>Eukaryota</taxon>
        <taxon>Metazoa</taxon>
        <taxon>Ecdysozoa</taxon>
        <taxon>Nematoda</taxon>
        <taxon>Chromadorea</taxon>
        <taxon>Rhabditida</taxon>
        <taxon>Spirurina</taxon>
        <taxon>Ascaridomorpha</taxon>
        <taxon>Ascaridoidea</taxon>
        <taxon>Ascarididae</taxon>
        <taxon>Parascaris</taxon>
    </lineage>
</organism>
<dbReference type="Proteomes" id="UP000887564">
    <property type="component" value="Unplaced"/>
</dbReference>
<protein>
    <submittedName>
        <fullName evidence="2">Uncharacterized protein</fullName>
    </submittedName>
</protein>
<proteinExistence type="predicted"/>